<evidence type="ECO:0000256" key="2">
    <source>
        <dbReference type="SAM" id="MobiDB-lite"/>
    </source>
</evidence>
<feature type="compositionally biased region" description="Basic residues" evidence="2">
    <location>
        <begin position="25"/>
        <end position="34"/>
    </location>
</feature>
<dbReference type="PANTHER" id="PTHR46825:SF14">
    <property type="entry name" value="BETA-LACTAMASE-RELATED DOMAIN-CONTAINING PROTEIN"/>
    <property type="match status" value="1"/>
</dbReference>
<dbReference type="InterPro" id="IPR001466">
    <property type="entry name" value="Beta-lactam-related"/>
</dbReference>
<dbReference type="PANTHER" id="PTHR46825">
    <property type="entry name" value="D-ALANYL-D-ALANINE-CARBOXYPEPTIDASE/ENDOPEPTIDASE AMPH"/>
    <property type="match status" value="1"/>
</dbReference>
<reference evidence="4" key="1">
    <citation type="journal article" date="2020" name="Stud. Mycol.">
        <title>101 Dothideomycetes genomes: a test case for predicting lifestyles and emergence of pathogens.</title>
        <authorList>
            <person name="Haridas S."/>
            <person name="Albert R."/>
            <person name="Binder M."/>
            <person name="Bloem J."/>
            <person name="Labutti K."/>
            <person name="Salamov A."/>
            <person name="Andreopoulos B."/>
            <person name="Baker S."/>
            <person name="Barry K."/>
            <person name="Bills G."/>
            <person name="Bluhm B."/>
            <person name="Cannon C."/>
            <person name="Castanera R."/>
            <person name="Culley D."/>
            <person name="Daum C."/>
            <person name="Ezra D."/>
            <person name="Gonzalez J."/>
            <person name="Henrissat B."/>
            <person name="Kuo A."/>
            <person name="Liang C."/>
            <person name="Lipzen A."/>
            <person name="Lutzoni F."/>
            <person name="Magnuson J."/>
            <person name="Mondo S."/>
            <person name="Nolan M."/>
            <person name="Ohm R."/>
            <person name="Pangilinan J."/>
            <person name="Park H.-J."/>
            <person name="Ramirez L."/>
            <person name="Alfaro M."/>
            <person name="Sun H."/>
            <person name="Tritt A."/>
            <person name="Yoshinaga Y."/>
            <person name="Zwiers L.-H."/>
            <person name="Turgeon B."/>
            <person name="Goodwin S."/>
            <person name="Spatafora J."/>
            <person name="Crous P."/>
            <person name="Grigoriev I."/>
        </authorList>
    </citation>
    <scope>NUCLEOTIDE SEQUENCE</scope>
    <source>
        <strain evidence="4">CBS 133067</strain>
    </source>
</reference>
<dbReference type="Proteomes" id="UP000799772">
    <property type="component" value="Unassembled WGS sequence"/>
</dbReference>
<dbReference type="SUPFAM" id="SSF56601">
    <property type="entry name" value="beta-lactamase/transpeptidase-like"/>
    <property type="match status" value="1"/>
</dbReference>
<dbReference type="Gene3D" id="3.40.710.10">
    <property type="entry name" value="DD-peptidase/beta-lactamase superfamily"/>
    <property type="match status" value="1"/>
</dbReference>
<evidence type="ECO:0000259" key="3">
    <source>
        <dbReference type="Pfam" id="PF00144"/>
    </source>
</evidence>
<dbReference type="AlphaFoldDB" id="A0A9P4M504"/>
<protein>
    <recommendedName>
        <fullName evidence="3">Beta-lactamase-related domain-containing protein</fullName>
    </recommendedName>
</protein>
<evidence type="ECO:0000256" key="1">
    <source>
        <dbReference type="ARBA" id="ARBA00038215"/>
    </source>
</evidence>
<evidence type="ECO:0000313" key="4">
    <source>
        <dbReference type="EMBL" id="KAF2097345.1"/>
    </source>
</evidence>
<dbReference type="InterPro" id="IPR050491">
    <property type="entry name" value="AmpC-like"/>
</dbReference>
<organism evidence="4 5">
    <name type="scientific">Rhizodiscina lignyota</name>
    <dbReference type="NCBI Taxonomy" id="1504668"/>
    <lineage>
        <taxon>Eukaryota</taxon>
        <taxon>Fungi</taxon>
        <taxon>Dikarya</taxon>
        <taxon>Ascomycota</taxon>
        <taxon>Pezizomycotina</taxon>
        <taxon>Dothideomycetes</taxon>
        <taxon>Pleosporomycetidae</taxon>
        <taxon>Aulographales</taxon>
        <taxon>Rhizodiscinaceae</taxon>
        <taxon>Rhizodiscina</taxon>
    </lineage>
</organism>
<name>A0A9P4M504_9PEZI</name>
<dbReference type="EMBL" id="ML978128">
    <property type="protein sequence ID" value="KAF2097345.1"/>
    <property type="molecule type" value="Genomic_DNA"/>
</dbReference>
<dbReference type="Pfam" id="PF00144">
    <property type="entry name" value="Beta-lactamase"/>
    <property type="match status" value="1"/>
</dbReference>
<comment type="caution">
    <text evidence="4">The sequence shown here is derived from an EMBL/GenBank/DDBJ whole genome shotgun (WGS) entry which is preliminary data.</text>
</comment>
<comment type="similarity">
    <text evidence="1">Belongs to the peptidase S12 family.</text>
</comment>
<evidence type="ECO:0000313" key="5">
    <source>
        <dbReference type="Proteomes" id="UP000799772"/>
    </source>
</evidence>
<gene>
    <name evidence="4" type="ORF">NA57DRAFT_57937</name>
</gene>
<keyword evidence="5" id="KW-1185">Reference proteome</keyword>
<feature type="region of interest" description="Disordered" evidence="2">
    <location>
        <begin position="25"/>
        <end position="50"/>
    </location>
</feature>
<sequence length="604" mass="67840">MSSSRPEASPLSREATIHRNISRLLSKRRGRPSKTSHLPPVEPASSVSSMKEMLASIDRDVIEEMLKTTGQRNAVCYAEMVDYEGNRTSNDGLPNEPLVAGPSPNGTIDENTLFGIGSVQKTIIATALGFIVEEPTTLARLKDDKAPKIQDIMKGEETWSEPAFLILNQLRGIRGKQTLEIPSRISPSLKELLVHVRAFSANQRYLFGPEGTIFMSDEVFERIMRDLGDKAGDTLGYNSSYSNWNYVVAGMIVQETMGTKTLSEALKILVLDELKMSCTVLDLDGFNTKKTGIAEAFIDTVELGCHRVDRPRYFQDTTELSVGGGYSCVEDLAKLLAFLTRKFLMEDWKEFFRLHGVGTDTFDYTSTTIGNYGLLDSPVMGMQSFDRTEQAPYLLGKEEKGSHYVISKAGAVKGYSCHYYIEPNEGIFVIVLTNSSGIIDMSNHIGQYMLQQMLKLKPRVDFVEKVRQIYASRRQFLIDSRNTEPRSDHNGFNLEELSRLAGVYEHRLSQQRIIIDMKNHEAEVYVDGQSPKHPKRTQELRMAWIREDTFSVYPVSGECTIDGYGAAWFGLEFEVQKTQGQISALLARSTSSAGTRDDVYHRIQ</sequence>
<accession>A0A9P4M504</accession>
<proteinExistence type="inferred from homology"/>
<feature type="domain" description="Beta-lactamase-related" evidence="3">
    <location>
        <begin position="107"/>
        <end position="437"/>
    </location>
</feature>
<dbReference type="OrthoDB" id="5946976at2759"/>
<dbReference type="InterPro" id="IPR012338">
    <property type="entry name" value="Beta-lactam/transpept-like"/>
</dbReference>